<dbReference type="OrthoDB" id="10560287at2759"/>
<evidence type="ECO:0000313" key="1">
    <source>
        <dbReference type="RefSeq" id="XP_016443529.1"/>
    </source>
</evidence>
<organism evidence="1">
    <name type="scientific">Nicotiana tabacum</name>
    <name type="common">Common tobacco</name>
    <dbReference type="NCBI Taxonomy" id="4097"/>
    <lineage>
        <taxon>Eukaryota</taxon>
        <taxon>Viridiplantae</taxon>
        <taxon>Streptophyta</taxon>
        <taxon>Embryophyta</taxon>
        <taxon>Tracheophyta</taxon>
        <taxon>Spermatophyta</taxon>
        <taxon>Magnoliopsida</taxon>
        <taxon>eudicotyledons</taxon>
        <taxon>Gunneridae</taxon>
        <taxon>Pentapetalae</taxon>
        <taxon>asterids</taxon>
        <taxon>lamiids</taxon>
        <taxon>Solanales</taxon>
        <taxon>Solanaceae</taxon>
        <taxon>Nicotianoideae</taxon>
        <taxon>Nicotianeae</taxon>
        <taxon>Nicotiana</taxon>
    </lineage>
</organism>
<dbReference type="KEGG" id="nta:107768879"/>
<reference evidence="1" key="1">
    <citation type="submission" date="2025-08" db="UniProtKB">
        <authorList>
            <consortium name="RefSeq"/>
        </authorList>
    </citation>
    <scope>IDENTIFICATION</scope>
</reference>
<proteinExistence type="predicted"/>
<protein>
    <submittedName>
        <fullName evidence="1">Glycine-rich cell wall structural protein 1-like</fullName>
    </submittedName>
</protein>
<dbReference type="RefSeq" id="XP_016443529.1">
    <property type="nucleotide sequence ID" value="XM_016588043.1"/>
</dbReference>
<dbReference type="AlphaFoldDB" id="A0A1S3XUH4"/>
<dbReference type="PaxDb" id="4097-A0A1S3XUH4"/>
<gene>
    <name evidence="1" type="primary">LOC107768879</name>
</gene>
<name>A0A1S3XUH4_TOBAC</name>
<accession>A0A1S3XUH4</accession>
<sequence length="240" mass="23295">MEVEVTLEREARPDIMLIWLVERQLLPILSLRVLSRQLAENGCIAKKDCDVREIGEGAKTGRRSNGLGVSGQEYGSGQKYSYVPIGPIPEYGNIPGGTPFTGGPGLGYGVAPGIPLLGGPDTVGIPSIGGLPGQGYNGIPIGGGGLGLGYGSIPGIPLIERPDKGYGVFPGGGGGIGGGVGGGIGGVGGGVGKRISGWGGGGDSGGGGGGGFGLGGGFGGGGGAGGGSYVNTNMINSKHH</sequence>